<dbReference type="Gene3D" id="1.10.760.10">
    <property type="entry name" value="Cytochrome c-like domain"/>
    <property type="match status" value="1"/>
</dbReference>
<gene>
    <name evidence="9" type="ORF">WJT86_03885</name>
</gene>
<dbReference type="EMBL" id="JBBYXI010000001">
    <property type="protein sequence ID" value="MEN3930200.1"/>
    <property type="molecule type" value="Genomic_DNA"/>
</dbReference>
<sequence length="130" mass="14396">MYKLISVIALSLLGMGAAHAQEAGDPAAGEKVFIQCRACHQIGPKAKNMTGPLMNGLFGRQSGSIPGFNYSEANKNSGIVWDEEVFREYIKDPRKKIPKTKMIFVGVKDEKKISDLIAYMKQFDQDGNKK</sequence>
<protein>
    <submittedName>
        <fullName evidence="9">Cytochrome c family protein</fullName>
    </submittedName>
</protein>
<keyword evidence="3 6" id="KW-0479">Metal-binding</keyword>
<dbReference type="Pfam" id="PF00034">
    <property type="entry name" value="Cytochrom_C"/>
    <property type="match status" value="1"/>
</dbReference>
<reference evidence="9 10" key="1">
    <citation type="submission" date="2024-04" db="EMBL/GenBank/DDBJ databases">
        <title>A novel species isolated from cricket.</title>
        <authorList>
            <person name="Wang H.-C."/>
        </authorList>
    </citation>
    <scope>NUCLEOTIDE SEQUENCE [LARGE SCALE GENOMIC DNA]</scope>
    <source>
        <strain evidence="9 10">WL0021</strain>
    </source>
</reference>
<keyword evidence="5 6" id="KW-0408">Iron</keyword>
<feature type="chain" id="PRO_5046513590" evidence="7">
    <location>
        <begin position="21"/>
        <end position="130"/>
    </location>
</feature>
<keyword evidence="4" id="KW-0249">Electron transport</keyword>
<accession>A0ABV0BKY7</accession>
<evidence type="ECO:0000313" key="9">
    <source>
        <dbReference type="EMBL" id="MEN3930200.1"/>
    </source>
</evidence>
<feature type="signal peptide" evidence="7">
    <location>
        <begin position="1"/>
        <end position="20"/>
    </location>
</feature>
<proteinExistence type="predicted"/>
<feature type="domain" description="Cytochrome c" evidence="8">
    <location>
        <begin position="24"/>
        <end position="124"/>
    </location>
</feature>
<dbReference type="InterPro" id="IPR009056">
    <property type="entry name" value="Cyt_c-like_dom"/>
</dbReference>
<keyword evidence="2 6" id="KW-0349">Heme</keyword>
<evidence type="ECO:0000256" key="2">
    <source>
        <dbReference type="ARBA" id="ARBA00022617"/>
    </source>
</evidence>
<dbReference type="RefSeq" id="WP_346336165.1">
    <property type="nucleotide sequence ID" value="NZ_JBBYXI010000001.1"/>
</dbReference>
<keyword evidence="7" id="KW-0732">Signal</keyword>
<organism evidence="9 10">
    <name type="scientific">Hohaiivirga grylli</name>
    <dbReference type="NCBI Taxonomy" id="3133970"/>
    <lineage>
        <taxon>Bacteria</taxon>
        <taxon>Pseudomonadati</taxon>
        <taxon>Pseudomonadota</taxon>
        <taxon>Alphaproteobacteria</taxon>
        <taxon>Hyphomicrobiales</taxon>
        <taxon>Methylobacteriaceae</taxon>
        <taxon>Hohaiivirga</taxon>
    </lineage>
</organism>
<dbReference type="InterPro" id="IPR002327">
    <property type="entry name" value="Cyt_c_1A/1B"/>
</dbReference>
<dbReference type="Proteomes" id="UP001418637">
    <property type="component" value="Unassembled WGS sequence"/>
</dbReference>
<dbReference type="PRINTS" id="PR00604">
    <property type="entry name" value="CYTCHRMECIAB"/>
</dbReference>
<evidence type="ECO:0000313" key="10">
    <source>
        <dbReference type="Proteomes" id="UP001418637"/>
    </source>
</evidence>
<evidence type="ECO:0000259" key="8">
    <source>
        <dbReference type="PROSITE" id="PS51007"/>
    </source>
</evidence>
<evidence type="ECO:0000256" key="5">
    <source>
        <dbReference type="ARBA" id="ARBA00023004"/>
    </source>
</evidence>
<dbReference type="SUPFAM" id="SSF46626">
    <property type="entry name" value="Cytochrome c"/>
    <property type="match status" value="1"/>
</dbReference>
<evidence type="ECO:0000256" key="3">
    <source>
        <dbReference type="ARBA" id="ARBA00022723"/>
    </source>
</evidence>
<evidence type="ECO:0000256" key="4">
    <source>
        <dbReference type="ARBA" id="ARBA00022982"/>
    </source>
</evidence>
<dbReference type="InterPro" id="IPR036909">
    <property type="entry name" value="Cyt_c-like_dom_sf"/>
</dbReference>
<comment type="caution">
    <text evidence="9">The sequence shown here is derived from an EMBL/GenBank/DDBJ whole genome shotgun (WGS) entry which is preliminary data.</text>
</comment>
<keyword evidence="1" id="KW-0813">Transport</keyword>
<dbReference type="PANTHER" id="PTHR11961">
    <property type="entry name" value="CYTOCHROME C"/>
    <property type="match status" value="1"/>
</dbReference>
<evidence type="ECO:0000256" key="7">
    <source>
        <dbReference type="SAM" id="SignalP"/>
    </source>
</evidence>
<evidence type="ECO:0000256" key="6">
    <source>
        <dbReference type="PROSITE-ProRule" id="PRU00433"/>
    </source>
</evidence>
<evidence type="ECO:0000256" key="1">
    <source>
        <dbReference type="ARBA" id="ARBA00022448"/>
    </source>
</evidence>
<dbReference type="PROSITE" id="PS51007">
    <property type="entry name" value="CYTC"/>
    <property type="match status" value="1"/>
</dbReference>
<keyword evidence="10" id="KW-1185">Reference proteome</keyword>
<name>A0ABV0BKY7_9HYPH</name>